<dbReference type="EMBL" id="JAAIYO010000001">
    <property type="protein sequence ID" value="MBE4747747.1"/>
    <property type="molecule type" value="Genomic_DNA"/>
</dbReference>
<reference evidence="1 2" key="1">
    <citation type="submission" date="2020-02" db="EMBL/GenBank/DDBJ databases">
        <authorList>
            <person name="Babadi Z.K."/>
            <person name="Risdian C."/>
            <person name="Ebrahimipour G.H."/>
            <person name="Wink J."/>
        </authorList>
    </citation>
    <scope>NUCLEOTIDE SEQUENCE [LARGE SCALE GENOMIC DNA]</scope>
    <source>
        <strain evidence="1 2">ZKHCc1 1396</strain>
    </source>
</reference>
<accession>A0ABR9PIK6</accession>
<proteinExistence type="predicted"/>
<dbReference type="Proteomes" id="UP001516472">
    <property type="component" value="Unassembled WGS sequence"/>
</dbReference>
<gene>
    <name evidence="1" type="ORF">G4177_06085</name>
</gene>
<name>A0ABR9PIK6_9BACT</name>
<evidence type="ECO:0000313" key="1">
    <source>
        <dbReference type="EMBL" id="MBE4747747.1"/>
    </source>
</evidence>
<protein>
    <recommendedName>
        <fullName evidence="3">DUF2793 domain-containing protein</fullName>
    </recommendedName>
</protein>
<organism evidence="1 2">
    <name type="scientific">Corallococcus soli</name>
    <dbReference type="NCBI Taxonomy" id="2710757"/>
    <lineage>
        <taxon>Bacteria</taxon>
        <taxon>Pseudomonadati</taxon>
        <taxon>Myxococcota</taxon>
        <taxon>Myxococcia</taxon>
        <taxon>Myxococcales</taxon>
        <taxon>Cystobacterineae</taxon>
        <taxon>Myxococcaceae</taxon>
        <taxon>Corallococcus</taxon>
    </lineage>
</organism>
<evidence type="ECO:0008006" key="3">
    <source>
        <dbReference type="Google" id="ProtNLM"/>
    </source>
</evidence>
<keyword evidence="2" id="KW-1185">Reference proteome</keyword>
<comment type="caution">
    <text evidence="1">The sequence shown here is derived from an EMBL/GenBank/DDBJ whole genome shotgun (WGS) entry which is preliminary data.</text>
</comment>
<dbReference type="RefSeq" id="WP_193347105.1">
    <property type="nucleotide sequence ID" value="NZ_CBCSIP010000402.1"/>
</dbReference>
<sequence>MAYLQLSGIEVRCSTAKGLMQKPTLLGPRVRSFRGWAMSGTRARVFSWSGGTPPLPLPEAQALRRLIDGDGHSWAFDANGTAGLVSSKGAPGTVTGTVGVGPGSSTPRFGTGGLVLAPGASVTWATGTATTYLVGAWVKGAFSSGAWVHLIVDPNADMSWKDGEEWHPAADLIGETGIGLGVGLLTPNALSIANRTAEMGTPSVLDVDDLVLLPYDVPRAWIPQWYAWGAAGHPFGPLPYHTATGVGVPGPFQVLGQAGDAAAVEYSEDGARVQGQYLDFELWQQPEGT</sequence>
<evidence type="ECO:0000313" key="2">
    <source>
        <dbReference type="Proteomes" id="UP001516472"/>
    </source>
</evidence>